<feature type="compositionally biased region" description="Pro residues" evidence="1">
    <location>
        <begin position="417"/>
        <end position="429"/>
    </location>
</feature>
<feature type="region of interest" description="Disordered" evidence="1">
    <location>
        <begin position="857"/>
        <end position="920"/>
    </location>
</feature>
<feature type="compositionally biased region" description="Acidic residues" evidence="1">
    <location>
        <begin position="625"/>
        <end position="647"/>
    </location>
</feature>
<feature type="region of interest" description="Disordered" evidence="1">
    <location>
        <begin position="765"/>
        <end position="786"/>
    </location>
</feature>
<feature type="compositionally biased region" description="Low complexity" evidence="1">
    <location>
        <begin position="516"/>
        <end position="533"/>
    </location>
</feature>
<keyword evidence="3" id="KW-1185">Reference proteome</keyword>
<evidence type="ECO:0000256" key="1">
    <source>
        <dbReference type="SAM" id="MobiDB-lite"/>
    </source>
</evidence>
<feature type="compositionally biased region" description="Polar residues" evidence="1">
    <location>
        <begin position="895"/>
        <end position="907"/>
    </location>
</feature>
<name>A0A9Q0M4A0_BLOTA</name>
<feature type="compositionally biased region" description="Polar residues" evidence="1">
    <location>
        <begin position="358"/>
        <end position="367"/>
    </location>
</feature>
<feature type="region of interest" description="Disordered" evidence="1">
    <location>
        <begin position="162"/>
        <end position="233"/>
    </location>
</feature>
<feature type="compositionally biased region" description="Low complexity" evidence="1">
    <location>
        <begin position="371"/>
        <end position="409"/>
    </location>
</feature>
<feature type="compositionally biased region" description="Polar residues" evidence="1">
    <location>
        <begin position="445"/>
        <end position="515"/>
    </location>
</feature>
<feature type="compositionally biased region" description="Low complexity" evidence="1">
    <location>
        <begin position="345"/>
        <end position="356"/>
    </location>
</feature>
<gene>
    <name evidence="2" type="ORF">RDWZM_008789</name>
</gene>
<feature type="compositionally biased region" description="Polar residues" evidence="1">
    <location>
        <begin position="857"/>
        <end position="869"/>
    </location>
</feature>
<feature type="compositionally biased region" description="Low complexity" evidence="1">
    <location>
        <begin position="673"/>
        <end position="687"/>
    </location>
</feature>
<feature type="compositionally biased region" description="Low complexity" evidence="1">
    <location>
        <begin position="555"/>
        <end position="576"/>
    </location>
</feature>
<sequence>MVKSTTFLTGILKSQNKMATGMHSEISQQKRGIKFAEDSPQIIGYRDPSDDEEEESFLASKSKIERTSSSHDADFDEENDPERIKLRTITESNTLFNSNYQNFKINDQGIGLGRTKGTNNSASPIKFVIQDGYKQPLPQPIKFKNRPNTENGTNMKVKMFETNSTFTKPTPSQRTTKASYLPSRNELSKDSSNQDSSIKLMNKKTSPPPPIKSNLKNVTELKPSKQSVQQTKDPLKIPNITIPRVKIPVDKIQRSPPPKSKADSSEKDLEPNKVDVNVVVPEVKPTHHRNSVTLLGTEGSILPLDSEKVPIELKEEDIVDREQLYLATTKEAKNNSTKEDELDGMSDSGSDSGASGCTPLNHNCSPPSTSPIPQLSHSASSSSSCSPSPDSLDFSPDSYEPTKSISSISDESDASSPIPPPDGPPPPLPDLSDLNKPPETDEKYLQSNKSVITIEPQNSIVASASEQPYSEPSVQIAKTNSQNDEVQTSDSNVDSRQIVQSSSMFNQPSHNNKTMISISYRRSSSQSSENSNDGSKRNQMLQKLALDLKEHRSESGSNLSSNSLVSSSSSSSISSNAIVNPPEHNKSVKIGSENDTFCLEDCLADENETDYKTSKSIFKSNNDNLSEDDDSECEPLPDMIKDDDELSDTYSDLSDSEMEHPHAHLRTSDNTISKETSSKSSNSSLGSKKADKTVSNLFKNVVHNSNTKKYTQMMKSNFTKTSKFFRNATKQIGNETQDIVMKLKNNNESKSKESTFYYPETYSSDSGSKSKFAFSPNEPSEQHKEKKVKKKFEVFSKTKNAFKNFEGKFKSSSNTKVPAQAELPFDPLGGSFENVNCSDSGPALLKIKRLNSSIDPNITNENNLQNDYNYSKPPPLPPRNYDKDLSSSSLKSSNDHINCSLKNSVNDNVVKDPPQAPVRHKKLAKKRSQIVDELLVSSTPSTDSESNIVIDNSESTTPTISQLQLDYENYLNDGSQIKRIKKTINSVSIIENIQNARYFKVQKVKSDLDTVFNLMCSKTIYATCYDHELINDADIKFQGESFRLVPSVWSRFFDITTFCEQFLYNPETQSQLFPTSESRRFLVNSLVLQLHTVLAKFERGTFYSKNPISDRRTIGDVNETLVAISEDHSEENVTNDDYVDESLSMMQSFCLQVFLIRLTSMITNEDNDKMHGNGNMRRTNSHYRNLVRRNQNGFSSVCDLFLLCATDIFDMLKDRNNLKNSPKMIEDQINEWFNQAGSCEQIVQFYTPTGFKPSTILAYLRIAFTNNEYNRNATIKTVKNELCDRS</sequence>
<comment type="caution">
    <text evidence="2">The sequence shown here is derived from an EMBL/GenBank/DDBJ whole genome shotgun (WGS) entry which is preliminary data.</text>
</comment>
<dbReference type="OMA" id="FCLQVFL"/>
<feature type="region of interest" description="Disordered" evidence="1">
    <location>
        <begin position="18"/>
        <end position="82"/>
    </location>
</feature>
<protein>
    <submittedName>
        <fullName evidence="2">Uncharacterized protein</fullName>
    </submittedName>
</protein>
<feature type="region of interest" description="Disordered" evidence="1">
    <location>
        <begin position="610"/>
        <end position="691"/>
    </location>
</feature>
<feature type="compositionally biased region" description="Polar residues" evidence="1">
    <location>
        <begin position="190"/>
        <end position="205"/>
    </location>
</feature>
<feature type="region of interest" description="Disordered" evidence="1">
    <location>
        <begin position="330"/>
        <end position="591"/>
    </location>
</feature>
<feature type="compositionally biased region" description="Basic and acidic residues" evidence="1">
    <location>
        <begin position="330"/>
        <end position="339"/>
    </location>
</feature>
<evidence type="ECO:0000313" key="2">
    <source>
        <dbReference type="EMBL" id="KAJ6217632.1"/>
    </source>
</evidence>
<accession>A0A9Q0M4A0</accession>
<feature type="region of interest" description="Disordered" evidence="1">
    <location>
        <begin position="247"/>
        <end position="274"/>
    </location>
</feature>
<organism evidence="2 3">
    <name type="scientific">Blomia tropicalis</name>
    <name type="common">Mite</name>
    <dbReference type="NCBI Taxonomy" id="40697"/>
    <lineage>
        <taxon>Eukaryota</taxon>
        <taxon>Metazoa</taxon>
        <taxon>Ecdysozoa</taxon>
        <taxon>Arthropoda</taxon>
        <taxon>Chelicerata</taxon>
        <taxon>Arachnida</taxon>
        <taxon>Acari</taxon>
        <taxon>Acariformes</taxon>
        <taxon>Sarcoptiformes</taxon>
        <taxon>Astigmata</taxon>
        <taxon>Glycyphagoidea</taxon>
        <taxon>Echimyopodidae</taxon>
        <taxon>Blomia</taxon>
    </lineage>
</organism>
<feature type="compositionally biased region" description="Basic and acidic residues" evidence="1">
    <location>
        <begin position="62"/>
        <end position="73"/>
    </location>
</feature>
<feature type="compositionally biased region" description="Polar residues" evidence="1">
    <location>
        <begin position="162"/>
        <end position="178"/>
    </location>
</feature>
<evidence type="ECO:0000313" key="3">
    <source>
        <dbReference type="Proteomes" id="UP001142055"/>
    </source>
</evidence>
<reference evidence="2" key="1">
    <citation type="submission" date="2022-12" db="EMBL/GenBank/DDBJ databases">
        <title>Genome assemblies of Blomia tropicalis.</title>
        <authorList>
            <person name="Cui Y."/>
        </authorList>
    </citation>
    <scope>NUCLEOTIDE SEQUENCE</scope>
    <source>
        <tissue evidence="2">Adult mites</tissue>
    </source>
</reference>
<proteinExistence type="predicted"/>
<feature type="compositionally biased region" description="Basic and acidic residues" evidence="1">
    <location>
        <begin position="260"/>
        <end position="273"/>
    </location>
</feature>
<dbReference type="EMBL" id="JAPWDV010000003">
    <property type="protein sequence ID" value="KAJ6217632.1"/>
    <property type="molecule type" value="Genomic_DNA"/>
</dbReference>
<dbReference type="Proteomes" id="UP001142055">
    <property type="component" value="Chromosome 3"/>
</dbReference>